<accession>A0AA51UKB8</accession>
<proteinExistence type="predicted"/>
<dbReference type="GeneID" id="84231079"/>
<sequence length="164" mass="19031">MTFKIFVSYCTKDIEEIKPILNQIQTIKDTEFFFADQTLNPGDHISQRIINYISNCDVFILFYSKSAYASTYVQHEIGVAKANDKLIIPILLDDTKPDGMLQGINYLNFYNQNKKQQEFERLYNYINQNVKRKNQNSALSLVALLGLGYLLLKSDEGESEEEFF</sequence>
<dbReference type="Pfam" id="PF13676">
    <property type="entry name" value="TIR_2"/>
    <property type="match status" value="1"/>
</dbReference>
<dbReference type="Proteomes" id="UP001182908">
    <property type="component" value="Chromosome"/>
</dbReference>
<dbReference type="GO" id="GO:0007165">
    <property type="term" value="P:signal transduction"/>
    <property type="evidence" value="ECO:0007669"/>
    <property type="project" value="InterPro"/>
</dbReference>
<evidence type="ECO:0000313" key="3">
    <source>
        <dbReference type="Proteomes" id="UP001182908"/>
    </source>
</evidence>
<feature type="domain" description="TIR" evidence="1">
    <location>
        <begin position="1"/>
        <end position="127"/>
    </location>
</feature>
<dbReference type="AlphaFoldDB" id="A0AA51UKB8"/>
<dbReference type="KEGG" id="mseb:RE474_00140"/>
<dbReference type="RefSeq" id="WP_309310970.1">
    <property type="nucleotide sequence ID" value="NZ_CP133592.1"/>
</dbReference>
<organism evidence="2 3">
    <name type="scientific">Methanolobus sediminis</name>
    <dbReference type="NCBI Taxonomy" id="3072978"/>
    <lineage>
        <taxon>Archaea</taxon>
        <taxon>Methanobacteriati</taxon>
        <taxon>Methanobacteriota</taxon>
        <taxon>Stenosarchaea group</taxon>
        <taxon>Methanomicrobia</taxon>
        <taxon>Methanosarcinales</taxon>
        <taxon>Methanosarcinaceae</taxon>
        <taxon>Methanolobus</taxon>
    </lineage>
</organism>
<keyword evidence="2" id="KW-0675">Receptor</keyword>
<dbReference type="EMBL" id="CP133592">
    <property type="protein sequence ID" value="WMW25163.1"/>
    <property type="molecule type" value="Genomic_DNA"/>
</dbReference>
<protein>
    <submittedName>
        <fullName evidence="2">Toll/interleukin-1 receptor domain-containing protein</fullName>
    </submittedName>
</protein>
<dbReference type="SUPFAM" id="SSF52200">
    <property type="entry name" value="Toll/Interleukin receptor TIR domain"/>
    <property type="match status" value="1"/>
</dbReference>
<reference evidence="2 3" key="1">
    <citation type="submission" date="2023-08" db="EMBL/GenBank/DDBJ databases">
        <title>Methanolobus mangrovi sp. nov. and Methanolobus sediminis sp. nov, two novel methylotrophic methanogens isolated from mangrove sediments in China.</title>
        <authorList>
            <person name="Zhou J."/>
        </authorList>
    </citation>
    <scope>NUCLEOTIDE SEQUENCE [LARGE SCALE GENOMIC DNA]</scope>
    <source>
        <strain evidence="2 3">FTZ6</strain>
    </source>
</reference>
<gene>
    <name evidence="2" type="ORF">RE474_00140</name>
</gene>
<evidence type="ECO:0000313" key="2">
    <source>
        <dbReference type="EMBL" id="WMW25163.1"/>
    </source>
</evidence>
<dbReference type="Gene3D" id="3.40.50.10140">
    <property type="entry name" value="Toll/interleukin-1 receptor homology (TIR) domain"/>
    <property type="match status" value="1"/>
</dbReference>
<name>A0AA51UKB8_9EURY</name>
<dbReference type="InterPro" id="IPR000157">
    <property type="entry name" value="TIR_dom"/>
</dbReference>
<keyword evidence="3" id="KW-1185">Reference proteome</keyword>
<dbReference type="PROSITE" id="PS50104">
    <property type="entry name" value="TIR"/>
    <property type="match status" value="1"/>
</dbReference>
<dbReference type="InterPro" id="IPR035897">
    <property type="entry name" value="Toll_tir_struct_dom_sf"/>
</dbReference>
<evidence type="ECO:0000259" key="1">
    <source>
        <dbReference type="PROSITE" id="PS50104"/>
    </source>
</evidence>